<dbReference type="InterPro" id="IPR017871">
    <property type="entry name" value="ABC_transporter-like_CS"/>
</dbReference>
<comment type="catalytic activity">
    <reaction evidence="7">
        <text>ATP + H2O = ADP + phosphate + H(+)</text>
        <dbReference type="Rhea" id="RHEA:13065"/>
        <dbReference type="ChEBI" id="CHEBI:15377"/>
        <dbReference type="ChEBI" id="CHEBI:15378"/>
        <dbReference type="ChEBI" id="CHEBI:30616"/>
        <dbReference type="ChEBI" id="CHEBI:43474"/>
        <dbReference type="ChEBI" id="CHEBI:456216"/>
    </reaction>
</comment>
<keyword evidence="3 7" id="KW-0699">rRNA-binding</keyword>
<dbReference type="NCBIfam" id="TIGR03719">
    <property type="entry name" value="ABC_ABC_ChvD"/>
    <property type="match status" value="1"/>
</dbReference>
<accession>A0ABQ3QRG1</accession>
<protein>
    <recommendedName>
        <fullName evidence="7">Energy-dependent translational throttle protein EttA</fullName>
        <ecNumber evidence="7">3.6.1.-</ecNumber>
    </recommendedName>
    <alternativeName>
        <fullName evidence="7">Translational regulatory factor EttA</fullName>
    </alternativeName>
</protein>
<evidence type="ECO:0000256" key="1">
    <source>
        <dbReference type="ARBA" id="ARBA00005868"/>
    </source>
</evidence>
<dbReference type="PANTHER" id="PTHR43858:SF1">
    <property type="entry name" value="ABC TRANSPORTER-RELATED PROTEIN"/>
    <property type="match status" value="1"/>
</dbReference>
<evidence type="ECO:0000256" key="3">
    <source>
        <dbReference type="ARBA" id="ARBA00022730"/>
    </source>
</evidence>
<keyword evidence="6 7" id="KW-0810">Translation regulation</keyword>
<keyword evidence="7" id="KW-0648">Protein biosynthesis</keyword>
<dbReference type="Gene3D" id="3.40.50.300">
    <property type="entry name" value="P-loop containing nucleotide triphosphate hydrolases"/>
    <property type="match status" value="2"/>
</dbReference>
<dbReference type="PROSITE" id="PS50893">
    <property type="entry name" value="ABC_TRANSPORTER_2"/>
    <property type="match status" value="2"/>
</dbReference>
<comment type="function">
    <text evidence="7">A translation factor that gates the progression of the 70S ribosomal initiation complex (IC, containing tRNA(fMet) in the P-site) into the translation elongation cycle by using a mechanism sensitive to the ATP/ADP ratio. Binds to the 70S ribosome E-site where it modulates the state of the translating ribosome during subunit translocation. ATP hydrolysis probably frees it from the ribosome, which can enter the elongation phase.</text>
</comment>
<comment type="subunit">
    <text evidence="7">Monomer. Probably contacts ribosomal proteins L1, L5, L33 and S7, the 16S and 23S rRNA and the P-site containing tRNA(fMet).</text>
</comment>
<dbReference type="EMBL" id="BNDY01000017">
    <property type="protein sequence ID" value="GHI39845.1"/>
    <property type="molecule type" value="Genomic_DNA"/>
</dbReference>
<dbReference type="PANTHER" id="PTHR43858">
    <property type="entry name" value="ENERGY-DEPENDENT TRANSLATIONAL THROTTLE PROTEIN ETTA"/>
    <property type="match status" value="1"/>
</dbReference>
<feature type="domain" description="ABC transporter" evidence="8">
    <location>
        <begin position="322"/>
        <end position="541"/>
    </location>
</feature>
<name>A0ABQ3QRG1_9ACTN</name>
<dbReference type="Pfam" id="PF00005">
    <property type="entry name" value="ABC_tran"/>
    <property type="match status" value="2"/>
</dbReference>
<dbReference type="Proteomes" id="UP001050808">
    <property type="component" value="Unassembled WGS sequence"/>
</dbReference>
<keyword evidence="2 7" id="KW-0820">tRNA-binding</keyword>
<dbReference type="HAMAP" id="MF_00847">
    <property type="entry name" value="EttA"/>
    <property type="match status" value="1"/>
</dbReference>
<dbReference type="CDD" id="cd03221">
    <property type="entry name" value="ABCF_EF-3"/>
    <property type="match status" value="2"/>
</dbReference>
<dbReference type="SUPFAM" id="SSF52540">
    <property type="entry name" value="P-loop containing nucleoside triphosphate hydrolases"/>
    <property type="match status" value="2"/>
</dbReference>
<feature type="binding site" evidence="7">
    <location>
        <begin position="354"/>
        <end position="361"/>
    </location>
    <ligand>
        <name>ATP</name>
        <dbReference type="ChEBI" id="CHEBI:30616"/>
        <label>2</label>
    </ligand>
</feature>
<keyword evidence="7" id="KW-0963">Cytoplasm</keyword>
<dbReference type="PROSITE" id="PS00211">
    <property type="entry name" value="ABC_TRANSPORTER_1"/>
    <property type="match status" value="2"/>
</dbReference>
<dbReference type="SMART" id="SM00382">
    <property type="entry name" value="AAA"/>
    <property type="match status" value="2"/>
</dbReference>
<dbReference type="InterPro" id="IPR027417">
    <property type="entry name" value="P-loop_NTPase"/>
</dbReference>
<dbReference type="InterPro" id="IPR003439">
    <property type="entry name" value="ABC_transporter-like_ATP-bd"/>
</dbReference>
<feature type="domain" description="ABC transporter" evidence="8">
    <location>
        <begin position="6"/>
        <end position="256"/>
    </location>
</feature>
<dbReference type="RefSeq" id="WP_189971246.1">
    <property type="nucleotide sequence ID" value="NZ_BMUA01000045.1"/>
</dbReference>
<dbReference type="InterPro" id="IPR022374">
    <property type="entry name" value="EttA"/>
</dbReference>
<keyword evidence="7" id="KW-0378">Hydrolase</keyword>
<keyword evidence="7" id="KW-0677">Repeat</keyword>
<comment type="caution">
    <text evidence="7">Lacks conserved residue(s) required for the propagation of feature annotation.</text>
</comment>
<dbReference type="InterPro" id="IPR003593">
    <property type="entry name" value="AAA+_ATPase"/>
</dbReference>
<dbReference type="Pfam" id="PF12848">
    <property type="entry name" value="ABC_tran_Xtn"/>
    <property type="match status" value="1"/>
</dbReference>
<comment type="domain">
    <text evidence="7">The arm domain is inserted in the first ABC transporter domain. Probably contacts ribosomal protein L1.</text>
</comment>
<keyword evidence="4 7" id="KW-0547">Nucleotide-binding</keyword>
<proteinExistence type="inferred from homology"/>
<organism evidence="9 10">
    <name type="scientific">Streptomyces violascens</name>
    <dbReference type="NCBI Taxonomy" id="67381"/>
    <lineage>
        <taxon>Bacteria</taxon>
        <taxon>Bacillati</taxon>
        <taxon>Actinomycetota</taxon>
        <taxon>Actinomycetes</taxon>
        <taxon>Kitasatosporales</taxon>
        <taxon>Streptomycetaceae</taxon>
        <taxon>Streptomyces</taxon>
    </lineage>
</organism>
<keyword evidence="7" id="KW-0694">RNA-binding</keyword>
<comment type="subcellular location">
    <subcellularLocation>
        <location evidence="7">Cytoplasm</location>
    </subcellularLocation>
    <text evidence="7">Associates with ribosomes and polysomes.</text>
</comment>
<evidence type="ECO:0000256" key="4">
    <source>
        <dbReference type="ARBA" id="ARBA00022741"/>
    </source>
</evidence>
<keyword evidence="5 7" id="KW-0067">ATP-binding</keyword>
<gene>
    <name evidence="7" type="primary">ettA</name>
    <name evidence="9" type="ORF">Sviol_42530</name>
</gene>
<comment type="similarity">
    <text evidence="1 7">Belongs to the ABC transporter superfamily. ABCF family. Translational throttle EttA subfamily.</text>
</comment>
<evidence type="ECO:0000313" key="9">
    <source>
        <dbReference type="EMBL" id="GHI39845.1"/>
    </source>
</evidence>
<comment type="caution">
    <text evidence="9">The sequence shown here is derived from an EMBL/GenBank/DDBJ whole genome shotgun (WGS) entry which is preliminary data.</text>
</comment>
<evidence type="ECO:0000313" key="10">
    <source>
        <dbReference type="Proteomes" id="UP001050808"/>
    </source>
</evidence>
<keyword evidence="10" id="KW-1185">Reference proteome</keyword>
<evidence type="ECO:0000259" key="8">
    <source>
        <dbReference type="PROSITE" id="PS50893"/>
    </source>
</evidence>
<evidence type="ECO:0000256" key="6">
    <source>
        <dbReference type="ARBA" id="ARBA00022845"/>
    </source>
</evidence>
<evidence type="ECO:0000256" key="5">
    <source>
        <dbReference type="ARBA" id="ARBA00022840"/>
    </source>
</evidence>
<evidence type="ECO:0000256" key="2">
    <source>
        <dbReference type="ARBA" id="ARBA00022555"/>
    </source>
</evidence>
<dbReference type="EC" id="3.6.1.-" evidence="7"/>
<feature type="binding site" evidence="7">
    <location>
        <begin position="38"/>
        <end position="45"/>
    </location>
    <ligand>
        <name>ATP</name>
        <dbReference type="ChEBI" id="CHEBI:30616"/>
        <label>1</label>
    </ligand>
</feature>
<evidence type="ECO:0000256" key="7">
    <source>
        <dbReference type="HAMAP-Rule" id="MF_00847"/>
    </source>
</evidence>
<dbReference type="InterPro" id="IPR032781">
    <property type="entry name" value="ABC_tran_Xtn"/>
</dbReference>
<reference evidence="9" key="1">
    <citation type="submission" date="2024-05" db="EMBL/GenBank/DDBJ databases">
        <title>Whole genome shotgun sequence of Streptomyces violascens NBRC 12920.</title>
        <authorList>
            <person name="Komaki H."/>
            <person name="Tamura T."/>
        </authorList>
    </citation>
    <scope>NUCLEOTIDE SEQUENCE</scope>
    <source>
        <strain evidence="9">NBRC 12920</strain>
    </source>
</reference>
<sequence length="554" mass="61525">MAELIYSMRKARKAHGDKVILDDVTLGMYPGAKIGVVGPNGAGKSTVLKIMAGLEQPSNGDAFLTPGYSVGILMQEPTLNDEKTVLENVQEGVAEIWNKVQRYNAIAELMATDDSDALMDEMGKLQEDLDHANAWDLDAQLEQAMDALGCPPGDWPVTNLSGGEKRRVALCKLLLEAPDLLLLDEPTNHLDAESVNWLEQHLAQYAGTVVAITHDRYFLDNVAEWILELDRGRAISYEGNYSTYLETKASRLKVEGQKDAKRQKRLKEELEWVRSNAKGRQAKSKARLARYEEMVAEADKMRKLDFEEIQIPPGPRLGSIVMEVSNLNKAFGDKVLIDDLSFTLPRNGIVGVIGPNGAGKTTLFKMLQGLETPDSGSIKVGDTVKISYVDQSRENIDPKKTLWAVVSDELDYINVGQVEMPSRAYASAFGFKGPDQQKPAGILSGGERNRLNLALTLKQGGNLLLLDEPTNDLDVETLSSLENALLEFPGCAVVVSHDRWFLDRVATHILAYEGESKWYWFEGNFESYEKNKVERLGPDAARPHRATYKKLTRD</sequence>
<comment type="domain">
    <text evidence="7">The P-site tRNA interaction motif (PtIM domain) probably interacts with the P-site tRNA(fMet) as well as the 23S rRNA.</text>
</comment>
<dbReference type="NCBIfam" id="NF008775">
    <property type="entry name" value="PRK11819.1"/>
    <property type="match status" value="1"/>
</dbReference>